<evidence type="ECO:0000313" key="3">
    <source>
        <dbReference type="EMBL" id="CAF1598308.1"/>
    </source>
</evidence>
<dbReference type="OrthoDB" id="10010175at2759"/>
<dbReference type="AlphaFoldDB" id="A0A815HNN8"/>
<comment type="caution">
    <text evidence="2">The sequence shown here is derived from an EMBL/GenBank/DDBJ whole genome shotgun (WGS) entry which is preliminary data.</text>
</comment>
<organism evidence="2 5">
    <name type="scientific">Adineta steineri</name>
    <dbReference type="NCBI Taxonomy" id="433720"/>
    <lineage>
        <taxon>Eukaryota</taxon>
        <taxon>Metazoa</taxon>
        <taxon>Spiralia</taxon>
        <taxon>Gnathifera</taxon>
        <taxon>Rotifera</taxon>
        <taxon>Eurotatoria</taxon>
        <taxon>Bdelloidea</taxon>
        <taxon>Adinetida</taxon>
        <taxon>Adinetidae</taxon>
        <taxon>Adineta</taxon>
    </lineage>
</organism>
<gene>
    <name evidence="2" type="ORF">BJG266_LOCUS35167</name>
    <name evidence="3" type="ORF">QVE165_LOCUS52241</name>
</gene>
<reference evidence="2" key="1">
    <citation type="submission" date="2021-02" db="EMBL/GenBank/DDBJ databases">
        <authorList>
            <person name="Nowell W R."/>
        </authorList>
    </citation>
    <scope>NUCLEOTIDE SEQUENCE</scope>
</reference>
<dbReference type="Gene3D" id="3.40.630.30">
    <property type="match status" value="1"/>
</dbReference>
<dbReference type="PROSITE" id="PS51186">
    <property type="entry name" value="GNAT"/>
    <property type="match status" value="1"/>
</dbReference>
<accession>A0A815HNN8</accession>
<dbReference type="EMBL" id="CAJNOI010000855">
    <property type="protein sequence ID" value="CAF1354969.1"/>
    <property type="molecule type" value="Genomic_DNA"/>
</dbReference>
<keyword evidence="4" id="KW-1185">Reference proteome</keyword>
<dbReference type="Proteomes" id="UP000663832">
    <property type="component" value="Unassembled WGS sequence"/>
</dbReference>
<dbReference type="InterPro" id="IPR000182">
    <property type="entry name" value="GNAT_dom"/>
</dbReference>
<dbReference type="InterPro" id="IPR016181">
    <property type="entry name" value="Acyl_CoA_acyltransferase"/>
</dbReference>
<dbReference type="SUPFAM" id="SSF55729">
    <property type="entry name" value="Acyl-CoA N-acyltransferases (Nat)"/>
    <property type="match status" value="1"/>
</dbReference>
<evidence type="ECO:0000313" key="2">
    <source>
        <dbReference type="EMBL" id="CAF1354969.1"/>
    </source>
</evidence>
<dbReference type="CDD" id="cd04301">
    <property type="entry name" value="NAT_SF"/>
    <property type="match status" value="1"/>
</dbReference>
<name>A0A815HNN8_9BILA</name>
<sequence length="220" mass="25001">MKPADKCSFVTRERIFDANLIIAVSSESKQYICVELCYALSKYLQMLMLTIRPSRDDDIPFITAIYNYYVLYSTSTFETIPPTADEMASRRDDVLKKNLPYLIAEDDNSIVGYAYCTWFKPRAAYRYAVELSIYFDKDVCSKGFGRQLLNALLEEARLVGVRKMIGVIGDSANNRSINLLRAAGFSHVATLKSYGWKFNRWLDVILMDKSIGEGDATAPE</sequence>
<dbReference type="Pfam" id="PF13420">
    <property type="entry name" value="Acetyltransf_4"/>
    <property type="match status" value="1"/>
</dbReference>
<dbReference type="PANTHER" id="PTHR43072:SF8">
    <property type="entry name" value="ACYLTRANSFERASE FABY-RELATED"/>
    <property type="match status" value="1"/>
</dbReference>
<evidence type="ECO:0000313" key="4">
    <source>
        <dbReference type="Proteomes" id="UP000663832"/>
    </source>
</evidence>
<evidence type="ECO:0000313" key="5">
    <source>
        <dbReference type="Proteomes" id="UP000663877"/>
    </source>
</evidence>
<dbReference type="Proteomes" id="UP000663877">
    <property type="component" value="Unassembled WGS sequence"/>
</dbReference>
<dbReference type="GO" id="GO:0016747">
    <property type="term" value="F:acyltransferase activity, transferring groups other than amino-acyl groups"/>
    <property type="evidence" value="ECO:0007669"/>
    <property type="project" value="InterPro"/>
</dbReference>
<dbReference type="EMBL" id="CAJNOM010001209">
    <property type="protein sequence ID" value="CAF1598308.1"/>
    <property type="molecule type" value="Genomic_DNA"/>
</dbReference>
<proteinExistence type="predicted"/>
<evidence type="ECO:0000259" key="1">
    <source>
        <dbReference type="PROSITE" id="PS51186"/>
    </source>
</evidence>
<feature type="domain" description="N-acetyltransferase" evidence="1">
    <location>
        <begin position="49"/>
        <end position="212"/>
    </location>
</feature>
<protein>
    <recommendedName>
        <fullName evidence="1">N-acetyltransferase domain-containing protein</fullName>
    </recommendedName>
</protein>
<dbReference type="PANTHER" id="PTHR43072">
    <property type="entry name" value="N-ACETYLTRANSFERASE"/>
    <property type="match status" value="1"/>
</dbReference>